<keyword evidence="5 11" id="KW-0339">Growth factor</keyword>
<dbReference type="CDD" id="cd19381">
    <property type="entry name" value="TGF_beta_Artemin"/>
    <property type="match status" value="1"/>
</dbReference>
<accession>A0A8D2J7Z2</accession>
<evidence type="ECO:0000256" key="6">
    <source>
        <dbReference type="ARBA" id="ARBA00023157"/>
    </source>
</evidence>
<evidence type="ECO:0000256" key="11">
    <source>
        <dbReference type="RuleBase" id="RU000354"/>
    </source>
</evidence>
<evidence type="ECO:0000256" key="7">
    <source>
        <dbReference type="ARBA" id="ARBA00023180"/>
    </source>
</evidence>
<dbReference type="InterPro" id="IPR043401">
    <property type="entry name" value="GDNF_fam"/>
</dbReference>
<evidence type="ECO:0000313" key="14">
    <source>
        <dbReference type="Ensembl" id="ENSVKKP00000004959.1"/>
    </source>
</evidence>
<dbReference type="AlphaFoldDB" id="A0A8D2J7Z2"/>
<dbReference type="GO" id="GO:0030971">
    <property type="term" value="F:receptor tyrosine kinase binding"/>
    <property type="evidence" value="ECO:0007669"/>
    <property type="project" value="InterPro"/>
</dbReference>
<evidence type="ECO:0000256" key="9">
    <source>
        <dbReference type="ARBA" id="ARBA00063068"/>
    </source>
</evidence>
<dbReference type="PANTHER" id="PTHR12173">
    <property type="entry name" value="GDNF SUBFAMILY OF TGF-BETA FAMILY"/>
    <property type="match status" value="1"/>
</dbReference>
<dbReference type="Gene3D" id="2.10.90.10">
    <property type="entry name" value="Cystine-knot cytokines"/>
    <property type="match status" value="1"/>
</dbReference>
<comment type="subunit">
    <text evidence="9">Homodimer; disulfide-linked. Interacts with GFRA3 coreceptor and RET: forms a 2:2:2 ternary complex composed of ARTN ligand, GFRA3 and RET receptor.</text>
</comment>
<dbReference type="GO" id="GO:0030116">
    <property type="term" value="F:glial cell-derived neurotrophic factor receptor binding"/>
    <property type="evidence" value="ECO:0007669"/>
    <property type="project" value="InterPro"/>
</dbReference>
<evidence type="ECO:0000256" key="2">
    <source>
        <dbReference type="ARBA" id="ARBA00009832"/>
    </source>
</evidence>
<feature type="domain" description="TGF-beta family profile" evidence="13">
    <location>
        <begin position="36"/>
        <end position="155"/>
    </location>
</feature>
<dbReference type="SUPFAM" id="SSF57501">
    <property type="entry name" value="Cystine-knot cytokines"/>
    <property type="match status" value="1"/>
</dbReference>
<comment type="function">
    <text evidence="8">Growth factor that supports the survival of sensory and sympathetic peripheral neurons in culture and also supports the survival of dopaminergic neurons of the ventral mid-brain. Acts by binding to its coreceptor, GFRA3, leading to autophosphorylation and activation of the RET receptor. Strong attractant of gut hematopoietic cells thus promoting the formation Peyer's patch-like structures, a major component of the gut-associated lymphoid tissue.</text>
</comment>
<dbReference type="Ensembl" id="ENSVKKT00000005096.1">
    <property type="protein sequence ID" value="ENSVKKP00000004959.1"/>
    <property type="gene ID" value="ENSVKKG00000003682.1"/>
</dbReference>
<dbReference type="GO" id="GO:0005576">
    <property type="term" value="C:extracellular region"/>
    <property type="evidence" value="ECO:0007669"/>
    <property type="project" value="UniProtKB-SubCell"/>
</dbReference>
<feature type="chain" id="PRO_5034977307" description="Artemin" evidence="12">
    <location>
        <begin position="28"/>
        <end position="156"/>
    </location>
</feature>
<dbReference type="Proteomes" id="UP000694545">
    <property type="component" value="Unplaced"/>
</dbReference>
<evidence type="ECO:0000256" key="8">
    <source>
        <dbReference type="ARBA" id="ARBA00058643"/>
    </source>
</evidence>
<dbReference type="SMART" id="SM00204">
    <property type="entry name" value="TGFB"/>
    <property type="match status" value="1"/>
</dbReference>
<proteinExistence type="inferred from homology"/>
<evidence type="ECO:0000256" key="12">
    <source>
        <dbReference type="SAM" id="SignalP"/>
    </source>
</evidence>
<evidence type="ECO:0000259" key="13">
    <source>
        <dbReference type="PROSITE" id="PS51362"/>
    </source>
</evidence>
<name>A0A8D2J7Z2_VARKO</name>
<evidence type="ECO:0000313" key="15">
    <source>
        <dbReference type="Proteomes" id="UP000694545"/>
    </source>
</evidence>
<reference evidence="14" key="1">
    <citation type="submission" date="2025-08" db="UniProtKB">
        <authorList>
            <consortium name="Ensembl"/>
        </authorList>
    </citation>
    <scope>IDENTIFICATION</scope>
</reference>
<dbReference type="InterPro" id="IPR029034">
    <property type="entry name" value="Cystine-knot_cytokine"/>
</dbReference>
<keyword evidence="15" id="KW-1185">Reference proteome</keyword>
<protein>
    <recommendedName>
        <fullName evidence="10">Artemin</fullName>
    </recommendedName>
</protein>
<sequence>PQDTGLVLCFPLLLGLSLVCWENVTLGGPSTSELLRAERSPPGSGKLRKLRQGNRRHQCRLHSLTVKVRELGLGYDSDEIVRFRYCSGSCQHTRTNYDLSLSRLLQQHAIVPGPHDRPSSHPCCRPTRYETFSFMDVNSAWQTASQISASRCGCVG</sequence>
<dbReference type="OMA" id="SYPGRWQ"/>
<dbReference type="FunFam" id="2.10.90.10:FF:000032">
    <property type="entry name" value="Artemin"/>
    <property type="match status" value="1"/>
</dbReference>
<keyword evidence="3" id="KW-0964">Secreted</keyword>
<evidence type="ECO:0000256" key="1">
    <source>
        <dbReference type="ARBA" id="ARBA00004613"/>
    </source>
</evidence>
<organism evidence="14 15">
    <name type="scientific">Varanus komodoensis</name>
    <name type="common">Komodo dragon</name>
    <dbReference type="NCBI Taxonomy" id="61221"/>
    <lineage>
        <taxon>Eukaryota</taxon>
        <taxon>Metazoa</taxon>
        <taxon>Chordata</taxon>
        <taxon>Craniata</taxon>
        <taxon>Vertebrata</taxon>
        <taxon>Euteleostomi</taxon>
        <taxon>Lepidosauria</taxon>
        <taxon>Squamata</taxon>
        <taxon>Bifurcata</taxon>
        <taxon>Unidentata</taxon>
        <taxon>Episquamata</taxon>
        <taxon>Toxicofera</taxon>
        <taxon>Anguimorpha</taxon>
        <taxon>Paleoanguimorpha</taxon>
        <taxon>Varanoidea</taxon>
        <taxon>Varanidae</taxon>
        <taxon>Varanus</taxon>
    </lineage>
</organism>
<evidence type="ECO:0000256" key="4">
    <source>
        <dbReference type="ARBA" id="ARBA00022729"/>
    </source>
</evidence>
<feature type="signal peptide" evidence="12">
    <location>
        <begin position="1"/>
        <end position="27"/>
    </location>
</feature>
<dbReference type="Pfam" id="PF00019">
    <property type="entry name" value="TGF_beta"/>
    <property type="match status" value="1"/>
</dbReference>
<evidence type="ECO:0000256" key="10">
    <source>
        <dbReference type="ARBA" id="ARBA00074181"/>
    </source>
</evidence>
<keyword evidence="7" id="KW-0325">Glycoprotein</keyword>
<keyword evidence="6" id="KW-1015">Disulfide bond</keyword>
<dbReference type="InterPro" id="IPR001839">
    <property type="entry name" value="TGF-b_C"/>
</dbReference>
<keyword evidence="4 12" id="KW-0732">Signal</keyword>
<comment type="similarity">
    <text evidence="2">Belongs to the TGF-beta family. GDNF subfamily.</text>
</comment>
<evidence type="ECO:0000256" key="3">
    <source>
        <dbReference type="ARBA" id="ARBA00022525"/>
    </source>
</evidence>
<dbReference type="PANTHER" id="PTHR12173:SF9">
    <property type="entry name" value="ARTEMIN"/>
    <property type="match status" value="1"/>
</dbReference>
<dbReference type="GO" id="GO:0007399">
    <property type="term" value="P:nervous system development"/>
    <property type="evidence" value="ECO:0007669"/>
    <property type="project" value="UniProtKB-ARBA"/>
</dbReference>
<dbReference type="GO" id="GO:0008083">
    <property type="term" value="F:growth factor activity"/>
    <property type="evidence" value="ECO:0007669"/>
    <property type="project" value="UniProtKB-KW"/>
</dbReference>
<evidence type="ECO:0000256" key="5">
    <source>
        <dbReference type="ARBA" id="ARBA00023030"/>
    </source>
</evidence>
<comment type="subcellular location">
    <subcellularLocation>
        <location evidence="1">Secreted</location>
    </subcellularLocation>
</comment>
<reference evidence="14" key="2">
    <citation type="submission" date="2025-09" db="UniProtKB">
        <authorList>
            <consortium name="Ensembl"/>
        </authorList>
    </citation>
    <scope>IDENTIFICATION</scope>
</reference>
<dbReference type="PROSITE" id="PS51362">
    <property type="entry name" value="TGF_BETA_2"/>
    <property type="match status" value="1"/>
</dbReference>